<comment type="caution">
    <text evidence="12">Lacks conserved residue(s) required for the propagation of feature annotation.</text>
</comment>
<evidence type="ECO:0000313" key="17">
    <source>
        <dbReference type="Proteomes" id="UP001321760"/>
    </source>
</evidence>
<dbReference type="InterPro" id="IPR018371">
    <property type="entry name" value="Chitin-binding_1_CS"/>
</dbReference>
<reference evidence="16" key="2">
    <citation type="submission" date="2023-05" db="EMBL/GenBank/DDBJ databases">
        <authorList>
            <consortium name="Lawrence Berkeley National Laboratory"/>
            <person name="Steindorff A."/>
            <person name="Hensen N."/>
            <person name="Bonometti L."/>
            <person name="Westerberg I."/>
            <person name="Brannstrom I.O."/>
            <person name="Guillou S."/>
            <person name="Cros-Aarteil S."/>
            <person name="Calhoun S."/>
            <person name="Haridas S."/>
            <person name="Kuo A."/>
            <person name="Mondo S."/>
            <person name="Pangilinan J."/>
            <person name="Riley R."/>
            <person name="Labutti K."/>
            <person name="Andreopoulos B."/>
            <person name="Lipzen A."/>
            <person name="Chen C."/>
            <person name="Yanf M."/>
            <person name="Daum C."/>
            <person name="Ng V."/>
            <person name="Clum A."/>
            <person name="Ohm R."/>
            <person name="Martin F."/>
            <person name="Silar P."/>
            <person name="Natvig D."/>
            <person name="Lalanne C."/>
            <person name="Gautier V."/>
            <person name="Ament-Velasquez S.L."/>
            <person name="Kruys A."/>
            <person name="Hutchinson M.I."/>
            <person name="Powell A.J."/>
            <person name="Barry K."/>
            <person name="Miller A.N."/>
            <person name="Grigoriev I.V."/>
            <person name="Debuchy R."/>
            <person name="Gladieux P."/>
            <person name="Thoren M.H."/>
            <person name="Johannesson H."/>
        </authorList>
    </citation>
    <scope>NUCLEOTIDE SEQUENCE</scope>
    <source>
        <strain evidence="16">PSN243</strain>
    </source>
</reference>
<dbReference type="GO" id="GO:0008061">
    <property type="term" value="F:chitin binding"/>
    <property type="evidence" value="ECO:0007669"/>
    <property type="project" value="UniProtKB-UniRule"/>
</dbReference>
<dbReference type="PROSITE" id="PS51910">
    <property type="entry name" value="GH18_2"/>
    <property type="match status" value="1"/>
</dbReference>
<keyword evidence="10 13" id="KW-0326">Glycosidase</keyword>
<comment type="caution">
    <text evidence="16">The sequence shown here is derived from an EMBL/GenBank/DDBJ whole genome shotgun (WGS) entry which is preliminary data.</text>
</comment>
<dbReference type="AlphaFoldDB" id="A0AAV9G5M8"/>
<dbReference type="PROSITE" id="PS00026">
    <property type="entry name" value="CHIT_BIND_I_1"/>
    <property type="match status" value="1"/>
</dbReference>
<keyword evidence="5" id="KW-0964">Secreted</keyword>
<keyword evidence="12" id="KW-1015">Disulfide bond</keyword>
<dbReference type="Gene3D" id="3.20.20.80">
    <property type="entry name" value="Glycosidases"/>
    <property type="match status" value="1"/>
</dbReference>
<dbReference type="CDD" id="cd06922">
    <property type="entry name" value="ChtBD1_GH18_1"/>
    <property type="match status" value="1"/>
</dbReference>
<dbReference type="SUPFAM" id="SSF57016">
    <property type="entry name" value="Plant lectins/antimicrobial peptides"/>
    <property type="match status" value="1"/>
</dbReference>
<dbReference type="GO" id="GO:0000272">
    <property type="term" value="P:polysaccharide catabolic process"/>
    <property type="evidence" value="ECO:0007669"/>
    <property type="project" value="UniProtKB-KW"/>
</dbReference>
<evidence type="ECO:0000256" key="1">
    <source>
        <dbReference type="ARBA" id="ARBA00000822"/>
    </source>
</evidence>
<dbReference type="InterPro" id="IPR001002">
    <property type="entry name" value="Chitin-bd_1"/>
</dbReference>
<feature type="disulfide bond" evidence="12">
    <location>
        <begin position="25"/>
        <end position="37"/>
    </location>
</feature>
<proteinExistence type="inferred from homology"/>
<dbReference type="SUPFAM" id="SSF54556">
    <property type="entry name" value="Chitinase insertion domain"/>
    <property type="match status" value="1"/>
</dbReference>
<dbReference type="EMBL" id="MU866006">
    <property type="protein sequence ID" value="KAK4442801.1"/>
    <property type="molecule type" value="Genomic_DNA"/>
</dbReference>
<dbReference type="GO" id="GO:0005576">
    <property type="term" value="C:extracellular region"/>
    <property type="evidence" value="ECO:0007669"/>
    <property type="project" value="UniProtKB-SubCell"/>
</dbReference>
<feature type="domain" description="Chitin-binding type-1" evidence="14">
    <location>
        <begin position="55"/>
        <end position="98"/>
    </location>
</feature>
<feature type="disulfide bond" evidence="12">
    <location>
        <begin position="92"/>
        <end position="96"/>
    </location>
</feature>
<comment type="catalytic activity">
    <reaction evidence="1">
        <text>Random endo-hydrolysis of N-acetyl-beta-D-glucosaminide (1-&gt;4)-beta-linkages in chitin and chitodextrins.</text>
        <dbReference type="EC" id="3.2.1.14"/>
    </reaction>
</comment>
<dbReference type="InterPro" id="IPR017853">
    <property type="entry name" value="GH"/>
</dbReference>
<dbReference type="InterPro" id="IPR011583">
    <property type="entry name" value="Chitinase_II/V-like_cat"/>
</dbReference>
<dbReference type="GO" id="GO:0008843">
    <property type="term" value="F:endochitinase activity"/>
    <property type="evidence" value="ECO:0007669"/>
    <property type="project" value="UniProtKB-EC"/>
</dbReference>
<dbReference type="SUPFAM" id="SSF51445">
    <property type="entry name" value="(Trans)glycosidases"/>
    <property type="match status" value="1"/>
</dbReference>
<evidence type="ECO:0000313" key="16">
    <source>
        <dbReference type="EMBL" id="KAK4442801.1"/>
    </source>
</evidence>
<keyword evidence="9" id="KW-0119">Carbohydrate metabolism</keyword>
<feature type="disulfide bond" evidence="12">
    <location>
        <begin position="69"/>
        <end position="81"/>
    </location>
</feature>
<protein>
    <recommendedName>
        <fullName evidence="4">chitinase</fullName>
        <ecNumber evidence="4">3.2.1.14</ecNumber>
    </recommendedName>
</protein>
<evidence type="ECO:0000256" key="9">
    <source>
        <dbReference type="ARBA" id="ARBA00023277"/>
    </source>
</evidence>
<evidence type="ECO:0000256" key="7">
    <source>
        <dbReference type="ARBA" id="ARBA00022801"/>
    </source>
</evidence>
<feature type="disulfide bond" evidence="12">
    <location>
        <begin position="74"/>
        <end position="88"/>
    </location>
</feature>
<dbReference type="InterPro" id="IPR050314">
    <property type="entry name" value="Glycosyl_Hydrlase_18"/>
</dbReference>
<dbReference type="CDD" id="cd00035">
    <property type="entry name" value="ChtBD1"/>
    <property type="match status" value="1"/>
</dbReference>
<evidence type="ECO:0000256" key="3">
    <source>
        <dbReference type="ARBA" id="ARBA00008682"/>
    </source>
</evidence>
<dbReference type="PANTHER" id="PTHR11177">
    <property type="entry name" value="CHITINASE"/>
    <property type="match status" value="1"/>
</dbReference>
<keyword evidence="7 13" id="KW-0378">Hydrolase</keyword>
<accession>A0AAV9G5M8</accession>
<keyword evidence="6 12" id="KW-0147">Chitin-binding</keyword>
<keyword evidence="11" id="KW-0624">Polysaccharide degradation</keyword>
<dbReference type="InterPro" id="IPR029070">
    <property type="entry name" value="Chitinase_insertion_sf"/>
</dbReference>
<evidence type="ECO:0000256" key="5">
    <source>
        <dbReference type="ARBA" id="ARBA00022525"/>
    </source>
</evidence>
<evidence type="ECO:0000256" key="2">
    <source>
        <dbReference type="ARBA" id="ARBA00004613"/>
    </source>
</evidence>
<keyword evidence="17" id="KW-1185">Reference proteome</keyword>
<gene>
    <name evidence="16" type="ORF">QBC34DRAFT_479485</name>
</gene>
<dbReference type="PROSITE" id="PS01095">
    <property type="entry name" value="GH18_1"/>
    <property type="match status" value="1"/>
</dbReference>
<evidence type="ECO:0000256" key="12">
    <source>
        <dbReference type="PROSITE-ProRule" id="PRU00261"/>
    </source>
</evidence>
<evidence type="ECO:0000259" key="15">
    <source>
        <dbReference type="PROSITE" id="PS51910"/>
    </source>
</evidence>
<sequence>MNLKALMLRALQRRDDYTCGPGRPCKNQACCGKSGNCGYGPTYCGDGCSSNCDAAAECGEFAKEKGKTCPLNVCCSQYGFCGTTKEFCGDKCQSNCVEHPSPSGGGGGKVLDKVIGYWEAWNDRSPCHKTAASDLPIDALTHVNYAFAYIDPTTYTITTMDASTPLSTFSDVVALKTPKPTLRVYLSIGGWTFSDNNTATQPLFGRIARDPALRTKFASNLLAFLNSYGFDGVDLDWEYPGAPDRGGNPDDGANYVELVKTLRSVFDASGRKLGITFTAPSSYWYLRWFDLPGMVQHVDWINLMTYDLHGVWDANNAIGAIVQGHTNLTEIKAAVELLWRVGVGPGKVVMGFGCNTPGCAFSGGAEKGVCTGTSGYLAYYEIQDILAQQSKKRSTLNVVHDEEAAVKYTSWGNQWISFDDAETFKQKRDWADSQGISGSMIWASDLDDYDNGGHKALTGATKLGKRHLQEQLNLEQVKISADTVLGKGCYVHELVAADLDYRLGAEKCAFHEEMVGYDTAGCKAKKGKRCGKPVCCPVSAGFSDKCRWRGGKGLDCNGQCHAGEVKIAGSSWGGEPSESGTGKCGRGGKALCCEVGVDDPMYVNDGCHWDQGNRQTVTLTSPKRECPTFAETGVAQKYDEKSPQLWTYCCTKSRPIPYKSCHWVGKGDCADNNCARDEIPIELSGRGDSYYFCNWSRKKTLCCHLNEDALTKPLICDEDDICNIVSSDADNCDDEDGLAHDAPDGLYVVDDWADDDGDRDRDRSAASPLGGQRGMTVNLHDFVKSSLRVFPGELRLRTRKYPSGAQLLTGNGASTLGLKGYFMMGAEECARTGIKAEHIQEFNIIPCFIQTAVSGRLPSGALTKAPKLDPSRLWAVWHQAYPEDAGLAPIGVDLSKFNKGWKVATTLNDRIFAILGSDEYRTGMTLLPGDLNLLKRTMFLLQNPMGATFTKELQQAMAHSNEAAAKAIANTMRKTFGVFNYLNHPEVQPHLTASRKLLLQEFQNAEKHLGLQNVASLWVEFEADFYSQMSAIARHNVERKITDIAGYKNPHPGVFNEWPTMLFNTLEGFNNALERDELVAKIEKIVL</sequence>
<comment type="similarity">
    <text evidence="3">Belongs to the glycosyl hydrolase 18 family. Chitinase class V subfamily.</text>
</comment>
<dbReference type="Proteomes" id="UP001321760">
    <property type="component" value="Unassembled WGS sequence"/>
</dbReference>
<evidence type="ECO:0000256" key="6">
    <source>
        <dbReference type="ARBA" id="ARBA00022669"/>
    </source>
</evidence>
<dbReference type="Gene3D" id="3.30.60.10">
    <property type="entry name" value="Endochitinase-like"/>
    <property type="match status" value="1"/>
</dbReference>
<evidence type="ECO:0000256" key="10">
    <source>
        <dbReference type="ARBA" id="ARBA00023295"/>
    </source>
</evidence>
<feature type="disulfide bond" evidence="12">
    <location>
        <begin position="48"/>
        <end position="52"/>
    </location>
</feature>
<dbReference type="InterPro" id="IPR001579">
    <property type="entry name" value="Glyco_hydro_18_chit_AS"/>
</dbReference>
<evidence type="ECO:0000256" key="11">
    <source>
        <dbReference type="ARBA" id="ARBA00023326"/>
    </source>
</evidence>
<evidence type="ECO:0000256" key="13">
    <source>
        <dbReference type="RuleBase" id="RU000489"/>
    </source>
</evidence>
<dbReference type="SMART" id="SM00636">
    <property type="entry name" value="Glyco_18"/>
    <property type="match status" value="1"/>
</dbReference>
<keyword evidence="8" id="KW-0146">Chitin degradation</keyword>
<name>A0AAV9G5M8_9PEZI</name>
<feature type="domain" description="Chitin-binding type-1" evidence="14">
    <location>
        <begin position="16"/>
        <end position="54"/>
    </location>
</feature>
<evidence type="ECO:0000256" key="4">
    <source>
        <dbReference type="ARBA" id="ARBA00012729"/>
    </source>
</evidence>
<feature type="domain" description="GH18" evidence="15">
    <location>
        <begin position="112"/>
        <end position="460"/>
    </location>
</feature>
<dbReference type="GO" id="GO:0006032">
    <property type="term" value="P:chitin catabolic process"/>
    <property type="evidence" value="ECO:0007669"/>
    <property type="project" value="UniProtKB-KW"/>
</dbReference>
<dbReference type="InterPro" id="IPR036861">
    <property type="entry name" value="Endochitinase-like_sf"/>
</dbReference>
<evidence type="ECO:0000259" key="14">
    <source>
        <dbReference type="PROSITE" id="PS50941"/>
    </source>
</evidence>
<dbReference type="Pfam" id="PF00704">
    <property type="entry name" value="Glyco_hydro_18"/>
    <property type="match status" value="1"/>
</dbReference>
<feature type="disulfide bond" evidence="12">
    <location>
        <begin position="30"/>
        <end position="44"/>
    </location>
</feature>
<dbReference type="PANTHER" id="PTHR11177:SF397">
    <property type="entry name" value="CHITINASE"/>
    <property type="match status" value="1"/>
</dbReference>
<reference evidence="16" key="1">
    <citation type="journal article" date="2023" name="Mol. Phylogenet. Evol.">
        <title>Genome-scale phylogeny and comparative genomics of the fungal order Sordariales.</title>
        <authorList>
            <person name="Hensen N."/>
            <person name="Bonometti L."/>
            <person name="Westerberg I."/>
            <person name="Brannstrom I.O."/>
            <person name="Guillou S."/>
            <person name="Cros-Aarteil S."/>
            <person name="Calhoun S."/>
            <person name="Haridas S."/>
            <person name="Kuo A."/>
            <person name="Mondo S."/>
            <person name="Pangilinan J."/>
            <person name="Riley R."/>
            <person name="LaButti K."/>
            <person name="Andreopoulos B."/>
            <person name="Lipzen A."/>
            <person name="Chen C."/>
            <person name="Yan M."/>
            <person name="Daum C."/>
            <person name="Ng V."/>
            <person name="Clum A."/>
            <person name="Steindorff A."/>
            <person name="Ohm R.A."/>
            <person name="Martin F."/>
            <person name="Silar P."/>
            <person name="Natvig D.O."/>
            <person name="Lalanne C."/>
            <person name="Gautier V."/>
            <person name="Ament-Velasquez S.L."/>
            <person name="Kruys A."/>
            <person name="Hutchinson M.I."/>
            <person name="Powell A.J."/>
            <person name="Barry K."/>
            <person name="Miller A.N."/>
            <person name="Grigoriev I.V."/>
            <person name="Debuchy R."/>
            <person name="Gladieux P."/>
            <person name="Hiltunen Thoren M."/>
            <person name="Johannesson H."/>
        </authorList>
    </citation>
    <scope>NUCLEOTIDE SEQUENCE</scope>
    <source>
        <strain evidence="16">PSN243</strain>
    </source>
</reference>
<dbReference type="Gene3D" id="3.10.50.10">
    <property type="match status" value="1"/>
</dbReference>
<comment type="subcellular location">
    <subcellularLocation>
        <location evidence="2">Secreted</location>
    </subcellularLocation>
</comment>
<dbReference type="SMART" id="SM00270">
    <property type="entry name" value="ChtBD1"/>
    <property type="match status" value="2"/>
</dbReference>
<dbReference type="Pfam" id="PF00187">
    <property type="entry name" value="Chitin_bind_1"/>
    <property type="match status" value="1"/>
</dbReference>
<dbReference type="EC" id="3.2.1.14" evidence="4"/>
<organism evidence="16 17">
    <name type="scientific">Podospora aff. communis PSN243</name>
    <dbReference type="NCBI Taxonomy" id="3040156"/>
    <lineage>
        <taxon>Eukaryota</taxon>
        <taxon>Fungi</taxon>
        <taxon>Dikarya</taxon>
        <taxon>Ascomycota</taxon>
        <taxon>Pezizomycotina</taxon>
        <taxon>Sordariomycetes</taxon>
        <taxon>Sordariomycetidae</taxon>
        <taxon>Sordariales</taxon>
        <taxon>Podosporaceae</taxon>
        <taxon>Podospora</taxon>
    </lineage>
</organism>
<evidence type="ECO:0000256" key="8">
    <source>
        <dbReference type="ARBA" id="ARBA00023024"/>
    </source>
</evidence>
<dbReference type="InterPro" id="IPR001223">
    <property type="entry name" value="Glyco_hydro18_cat"/>
</dbReference>
<dbReference type="PROSITE" id="PS50941">
    <property type="entry name" value="CHIT_BIND_I_2"/>
    <property type="match status" value="2"/>
</dbReference>